<feature type="transmembrane region" description="Helical" evidence="6">
    <location>
        <begin position="183"/>
        <end position="203"/>
    </location>
</feature>
<proteinExistence type="predicted"/>
<organism evidence="8 9">
    <name type="scientific">Streptomonospora wellingtoniae</name>
    <dbReference type="NCBI Taxonomy" id="3075544"/>
    <lineage>
        <taxon>Bacteria</taxon>
        <taxon>Bacillati</taxon>
        <taxon>Actinomycetota</taxon>
        <taxon>Actinomycetes</taxon>
        <taxon>Streptosporangiales</taxon>
        <taxon>Nocardiopsidaceae</taxon>
        <taxon>Streptomonospora</taxon>
    </lineage>
</organism>
<keyword evidence="4 6" id="KW-0472">Membrane</keyword>
<comment type="caution">
    <text evidence="8">The sequence shown here is derived from an EMBL/GenBank/DDBJ whole genome shotgun (WGS) entry which is preliminary data.</text>
</comment>
<evidence type="ECO:0000256" key="4">
    <source>
        <dbReference type="ARBA" id="ARBA00023136"/>
    </source>
</evidence>
<feature type="region of interest" description="Disordered" evidence="5">
    <location>
        <begin position="1"/>
        <end position="36"/>
    </location>
</feature>
<dbReference type="Pfam" id="PF08044">
    <property type="entry name" value="DUF1707"/>
    <property type="match status" value="1"/>
</dbReference>
<sequence>MAVYEPPSPPPAGGSRDPVPQRRRSGSQELRLTHADRDTAVETLRECYAAGQLDEEEFEERLGLAINAKFPSELEPLLTDLVPSQQQKAGQVASSVSGKEKEGPRSASDRMYATLGHFSGYFTFVGPLLLLATSRDISPFVRRHLTEALNYQITVAVASIAAMALGFLILPLVLWGFMMLGWMFMPAVAGITALMGGEMRYLFTWRPVRDGSEQGT</sequence>
<evidence type="ECO:0000313" key="8">
    <source>
        <dbReference type="EMBL" id="MDT0303940.1"/>
    </source>
</evidence>
<keyword evidence="9" id="KW-1185">Reference proteome</keyword>
<evidence type="ECO:0000256" key="3">
    <source>
        <dbReference type="ARBA" id="ARBA00022989"/>
    </source>
</evidence>
<evidence type="ECO:0000259" key="7">
    <source>
        <dbReference type="Pfam" id="PF08044"/>
    </source>
</evidence>
<evidence type="ECO:0000256" key="6">
    <source>
        <dbReference type="SAM" id="Phobius"/>
    </source>
</evidence>
<feature type="transmembrane region" description="Helical" evidence="6">
    <location>
        <begin position="111"/>
        <end position="132"/>
    </location>
</feature>
<dbReference type="Pfam" id="PF09685">
    <property type="entry name" value="MamF_MmsF"/>
    <property type="match status" value="1"/>
</dbReference>
<protein>
    <submittedName>
        <fullName evidence="8">DUF1707 and DUF4870 domain-containing protein</fullName>
    </submittedName>
</protein>
<dbReference type="RefSeq" id="WP_311546434.1">
    <property type="nucleotide sequence ID" value="NZ_JAVREK010000020.1"/>
</dbReference>
<feature type="domain" description="DUF1707" evidence="7">
    <location>
        <begin position="30"/>
        <end position="81"/>
    </location>
</feature>
<evidence type="ECO:0000256" key="2">
    <source>
        <dbReference type="ARBA" id="ARBA00022692"/>
    </source>
</evidence>
<reference evidence="9" key="1">
    <citation type="submission" date="2023-07" db="EMBL/GenBank/DDBJ databases">
        <title>30 novel species of actinomycetes from the DSMZ collection.</title>
        <authorList>
            <person name="Nouioui I."/>
        </authorList>
    </citation>
    <scope>NUCLEOTIDE SEQUENCE [LARGE SCALE GENOMIC DNA]</scope>
    <source>
        <strain evidence="9">DSM 45055</strain>
    </source>
</reference>
<feature type="transmembrane region" description="Helical" evidence="6">
    <location>
        <begin position="153"/>
        <end position="177"/>
    </location>
</feature>
<comment type="subcellular location">
    <subcellularLocation>
        <location evidence="1">Membrane</location>
        <topology evidence="1">Multi-pass membrane protein</topology>
    </subcellularLocation>
</comment>
<gene>
    <name evidence="8" type="ORF">RM446_17620</name>
</gene>
<dbReference type="EMBL" id="JAVREK010000020">
    <property type="protein sequence ID" value="MDT0303940.1"/>
    <property type="molecule type" value="Genomic_DNA"/>
</dbReference>
<accession>A0ABU2KXB6</accession>
<dbReference type="InterPro" id="IPR012551">
    <property type="entry name" value="DUF1707_SHOCT-like"/>
</dbReference>
<evidence type="ECO:0000256" key="5">
    <source>
        <dbReference type="SAM" id="MobiDB-lite"/>
    </source>
</evidence>
<evidence type="ECO:0000256" key="1">
    <source>
        <dbReference type="ARBA" id="ARBA00004141"/>
    </source>
</evidence>
<dbReference type="Proteomes" id="UP001183226">
    <property type="component" value="Unassembled WGS sequence"/>
</dbReference>
<evidence type="ECO:0000313" key="9">
    <source>
        <dbReference type="Proteomes" id="UP001183226"/>
    </source>
</evidence>
<name>A0ABU2KXB6_9ACTN</name>
<feature type="compositionally biased region" description="Pro residues" evidence="5">
    <location>
        <begin position="1"/>
        <end position="12"/>
    </location>
</feature>
<dbReference type="InterPro" id="IPR019109">
    <property type="entry name" value="MamF_MmsF"/>
</dbReference>
<keyword evidence="3 6" id="KW-1133">Transmembrane helix</keyword>
<keyword evidence="2 6" id="KW-0812">Transmembrane</keyword>